<feature type="domain" description="RING-type" evidence="8">
    <location>
        <begin position="111"/>
        <end position="153"/>
    </location>
</feature>
<dbReference type="InterPro" id="IPR039739">
    <property type="entry name" value="MAG2/RNF10"/>
</dbReference>
<dbReference type="PANTHER" id="PTHR12983">
    <property type="entry name" value="RING FINGER 10 FAMILY MEMBER"/>
    <property type="match status" value="1"/>
</dbReference>
<name>A0A0G4J7Y5_PLABS</name>
<evidence type="ECO:0000256" key="6">
    <source>
        <dbReference type="PROSITE-ProRule" id="PRU00175"/>
    </source>
</evidence>
<dbReference type="OMA" id="PRAHCER"/>
<dbReference type="OrthoDB" id="302966at2759"/>
<comment type="subcellular location">
    <subcellularLocation>
        <location evidence="1">Cytoplasm</location>
    </subcellularLocation>
</comment>
<dbReference type="GO" id="GO:0008270">
    <property type="term" value="F:zinc ion binding"/>
    <property type="evidence" value="ECO:0007669"/>
    <property type="project" value="UniProtKB-KW"/>
</dbReference>
<feature type="compositionally biased region" description="Basic residues" evidence="7">
    <location>
        <begin position="1"/>
        <end position="11"/>
    </location>
</feature>
<sequence>MARGGGRRSRPSRNQNTHSGAASDNADVQTLLNFQYPLPLPAHDHSAGRPRRQPRYVAPFNKKRHVKAHFRFALSSSDDDSYRLAATADDSIDWDRVILVNQVVENAAPMCPICLSRQRAPRITKCGHSTCLPCILHYFSVNERPFARCVLCSESVYAPDLRCLTFDVHRGTRIGDTVRFVLCRRPKASAEVFPALEEDSNDSTGSSQDNPFRFQSVVVGMDIVPVLEADRADIIAAFQSADAMEVPFLEVALQSIDEGLSSARNRPSAPPTHRRDMSSQSDDYLFFQAADGQSVYLGSLGWRILLREFGSPERLPPSFTASIVDITHFRQNDDTRMRFRFLSHLALTSNFSVCEANLKSIVSKDTLRAFHDEISQRKRARARIKAIQMREDEKMAAAAEARRLEWNTGRPVADLSSAGSSANPFGFASGNLGASDDHFGPAIGNRTTSAAPSGSSWSAVADRGLNATSTWEPLPSRTLADAASPPLRSWPVRPSAVSASPPMWPAAERSAPPRGTPKKKTTLFSNAMARRRFE</sequence>
<keyword evidence="3" id="KW-0479">Metal-binding</keyword>
<evidence type="ECO:0000256" key="3">
    <source>
        <dbReference type="ARBA" id="ARBA00022723"/>
    </source>
</evidence>
<dbReference type="SMART" id="SM00184">
    <property type="entry name" value="RING"/>
    <property type="match status" value="1"/>
</dbReference>
<dbReference type="InterPro" id="IPR013083">
    <property type="entry name" value="Znf_RING/FYVE/PHD"/>
</dbReference>
<dbReference type="AlphaFoldDB" id="A0A0G4J7Y5"/>
<dbReference type="GO" id="GO:0005737">
    <property type="term" value="C:cytoplasm"/>
    <property type="evidence" value="ECO:0007669"/>
    <property type="project" value="UniProtKB-SubCell"/>
</dbReference>
<evidence type="ECO:0000259" key="8">
    <source>
        <dbReference type="PROSITE" id="PS50089"/>
    </source>
</evidence>
<dbReference type="GO" id="GO:0000976">
    <property type="term" value="F:transcription cis-regulatory region binding"/>
    <property type="evidence" value="ECO:0007669"/>
    <property type="project" value="TreeGrafter"/>
</dbReference>
<reference evidence="9 10" key="1">
    <citation type="submission" date="2015-02" db="EMBL/GenBank/DDBJ databases">
        <authorList>
            <person name="Chooi Y.-H."/>
        </authorList>
    </citation>
    <scope>NUCLEOTIDE SEQUENCE [LARGE SCALE GENOMIC DNA]</scope>
    <source>
        <strain evidence="9">E3</strain>
    </source>
</reference>
<feature type="compositionally biased region" description="Polar residues" evidence="7">
    <location>
        <begin position="14"/>
        <end position="25"/>
    </location>
</feature>
<dbReference type="PROSITE" id="PS50089">
    <property type="entry name" value="ZF_RING_2"/>
    <property type="match status" value="1"/>
</dbReference>
<feature type="region of interest" description="Disordered" evidence="7">
    <location>
        <begin position="468"/>
        <end position="534"/>
    </location>
</feature>
<feature type="compositionally biased region" description="Polar residues" evidence="7">
    <location>
        <begin position="445"/>
        <end position="457"/>
    </location>
</feature>
<organism evidence="9 10">
    <name type="scientific">Plasmodiophora brassicae</name>
    <name type="common">Clubroot disease agent</name>
    <dbReference type="NCBI Taxonomy" id="37360"/>
    <lineage>
        <taxon>Eukaryota</taxon>
        <taxon>Sar</taxon>
        <taxon>Rhizaria</taxon>
        <taxon>Endomyxa</taxon>
        <taxon>Phytomyxea</taxon>
        <taxon>Plasmodiophorida</taxon>
        <taxon>Plasmodiophoridae</taxon>
        <taxon>Plasmodiophora</taxon>
    </lineage>
</organism>
<accession>A0A0G4J7Y5</accession>
<dbReference type="STRING" id="37360.A0A0G4J7Y5"/>
<dbReference type="Proteomes" id="UP000039324">
    <property type="component" value="Unassembled WGS sequence"/>
</dbReference>
<dbReference type="GO" id="GO:0045944">
    <property type="term" value="P:positive regulation of transcription by RNA polymerase II"/>
    <property type="evidence" value="ECO:0007669"/>
    <property type="project" value="TreeGrafter"/>
</dbReference>
<evidence type="ECO:0000313" key="10">
    <source>
        <dbReference type="Proteomes" id="UP000039324"/>
    </source>
</evidence>
<dbReference type="CDD" id="cd16536">
    <property type="entry name" value="RING-HC_RNF10"/>
    <property type="match status" value="1"/>
</dbReference>
<keyword evidence="4 6" id="KW-0863">Zinc-finger</keyword>
<feature type="region of interest" description="Disordered" evidence="7">
    <location>
        <begin position="1"/>
        <end position="25"/>
    </location>
</feature>
<keyword evidence="2" id="KW-0963">Cytoplasm</keyword>
<dbReference type="SUPFAM" id="SSF57850">
    <property type="entry name" value="RING/U-box"/>
    <property type="match status" value="1"/>
</dbReference>
<evidence type="ECO:0000313" key="9">
    <source>
        <dbReference type="EMBL" id="CEP03406.1"/>
    </source>
</evidence>
<evidence type="ECO:0000256" key="2">
    <source>
        <dbReference type="ARBA" id="ARBA00022490"/>
    </source>
</evidence>
<dbReference type="InterPro" id="IPR018957">
    <property type="entry name" value="Znf_C3HC4_RING-type"/>
</dbReference>
<evidence type="ECO:0000256" key="7">
    <source>
        <dbReference type="SAM" id="MobiDB-lite"/>
    </source>
</evidence>
<feature type="compositionally biased region" description="Low complexity" evidence="7">
    <location>
        <begin position="489"/>
        <end position="501"/>
    </location>
</feature>
<feature type="region of interest" description="Disordered" evidence="7">
    <location>
        <begin position="438"/>
        <end position="457"/>
    </location>
</feature>
<dbReference type="InterPro" id="IPR001841">
    <property type="entry name" value="Znf_RING"/>
</dbReference>
<dbReference type="Gene3D" id="3.30.40.10">
    <property type="entry name" value="Zinc/RING finger domain, C3HC4 (zinc finger)"/>
    <property type="match status" value="1"/>
</dbReference>
<protein>
    <recommendedName>
        <fullName evidence="8">RING-type domain-containing protein</fullName>
    </recommendedName>
</protein>
<evidence type="ECO:0000256" key="5">
    <source>
        <dbReference type="ARBA" id="ARBA00022833"/>
    </source>
</evidence>
<dbReference type="Pfam" id="PF00097">
    <property type="entry name" value="zf-C3HC4"/>
    <property type="match status" value="1"/>
</dbReference>
<keyword evidence="5" id="KW-0862">Zinc</keyword>
<evidence type="ECO:0000256" key="4">
    <source>
        <dbReference type="ARBA" id="ARBA00022771"/>
    </source>
</evidence>
<gene>
    <name evidence="9" type="ORF">PBRA_003166</name>
</gene>
<dbReference type="PANTHER" id="PTHR12983:SF9">
    <property type="entry name" value="E3 UBIQUITIN-PROTEIN LIGASE RNF10"/>
    <property type="match status" value="1"/>
</dbReference>
<dbReference type="EMBL" id="CDSF01000144">
    <property type="protein sequence ID" value="CEP03406.1"/>
    <property type="molecule type" value="Genomic_DNA"/>
</dbReference>
<proteinExistence type="predicted"/>
<keyword evidence="10" id="KW-1185">Reference proteome</keyword>
<evidence type="ECO:0000256" key="1">
    <source>
        <dbReference type="ARBA" id="ARBA00004496"/>
    </source>
</evidence>